<name>X1GV61_9ZZZZ</name>
<dbReference type="SUPFAM" id="SSF53795">
    <property type="entry name" value="PEP carboxykinase-like"/>
    <property type="match status" value="1"/>
</dbReference>
<sequence>SVEARDEGWLAEHMMIIGVTSPRGEKRYIAAAFPSACGKTNLAMMVPKLPGWHVETVGDDICWMHIGDDGRLWAINPEAGFFGVAPGTSTKTNPNAMAALGHDVIFTNVAMRADGTPWWEGLEPINDDDTLWDWRGKRWTRGSSETAAHPNARFTVAAKQCPSVGASFDDPRGVPISAILFGGRRAHLTPLVYEARDWAHGVYMGATLVSETTAAATGTTGIPRNDPMAMLPFCGYNMADYFGHWLSMGKRLVTPPKIFHVNWFRQDDGGAFLWPGFGENIRVLKWITERIAGRVPA</sequence>
<dbReference type="GO" id="GO:0071333">
    <property type="term" value="P:cellular response to glucose stimulus"/>
    <property type="evidence" value="ECO:0007669"/>
    <property type="project" value="TreeGrafter"/>
</dbReference>
<dbReference type="Pfam" id="PF00821">
    <property type="entry name" value="PEPCK_GTP"/>
    <property type="match status" value="1"/>
</dbReference>
<dbReference type="GO" id="GO:0006094">
    <property type="term" value="P:gluconeogenesis"/>
    <property type="evidence" value="ECO:0007669"/>
    <property type="project" value="InterPro"/>
</dbReference>
<dbReference type="GO" id="GO:0046327">
    <property type="term" value="P:glycerol biosynthetic process from pyruvate"/>
    <property type="evidence" value="ECO:0007669"/>
    <property type="project" value="TreeGrafter"/>
</dbReference>
<dbReference type="GO" id="GO:0033993">
    <property type="term" value="P:response to lipid"/>
    <property type="evidence" value="ECO:0007669"/>
    <property type="project" value="TreeGrafter"/>
</dbReference>
<dbReference type="EMBL" id="BARU01017560">
    <property type="protein sequence ID" value="GAH61032.1"/>
    <property type="molecule type" value="Genomic_DNA"/>
</dbReference>
<reference evidence="2" key="1">
    <citation type="journal article" date="2014" name="Front. Microbiol.">
        <title>High frequency of phylogenetically diverse reductive dehalogenase-homologous genes in deep subseafloor sedimentary metagenomes.</title>
        <authorList>
            <person name="Kawai M."/>
            <person name="Futagami T."/>
            <person name="Toyoda A."/>
            <person name="Takaki Y."/>
            <person name="Nishi S."/>
            <person name="Hori S."/>
            <person name="Arai W."/>
            <person name="Tsubouchi T."/>
            <person name="Morono Y."/>
            <person name="Uchiyama I."/>
            <person name="Ito T."/>
            <person name="Fujiyama A."/>
            <person name="Inagaki F."/>
            <person name="Takami H."/>
        </authorList>
    </citation>
    <scope>NUCLEOTIDE SEQUENCE</scope>
    <source>
        <strain evidence="2">Expedition CK06-06</strain>
    </source>
</reference>
<gene>
    <name evidence="2" type="ORF">S03H2_29114</name>
</gene>
<dbReference type="PANTHER" id="PTHR11561">
    <property type="entry name" value="PHOSPHOENOLPYRUVATE CARBOXYKINASE"/>
    <property type="match status" value="1"/>
</dbReference>
<organism evidence="2">
    <name type="scientific">marine sediment metagenome</name>
    <dbReference type="NCBI Taxonomy" id="412755"/>
    <lineage>
        <taxon>unclassified sequences</taxon>
        <taxon>metagenomes</taxon>
        <taxon>ecological metagenomes</taxon>
    </lineage>
</organism>
<feature type="non-terminal residue" evidence="2">
    <location>
        <position position="297"/>
    </location>
</feature>
<dbReference type="AlphaFoldDB" id="X1GV61"/>
<dbReference type="InterPro" id="IPR008209">
    <property type="entry name" value="PEP_carboxykinase_GTP"/>
</dbReference>
<dbReference type="GO" id="GO:0030145">
    <property type="term" value="F:manganese ion binding"/>
    <property type="evidence" value="ECO:0007669"/>
    <property type="project" value="TreeGrafter"/>
</dbReference>
<accession>X1GV61</accession>
<dbReference type="NCBIfam" id="NF003253">
    <property type="entry name" value="PRK04210.1"/>
    <property type="match status" value="1"/>
</dbReference>
<dbReference type="PANTHER" id="PTHR11561:SF0">
    <property type="entry name" value="PHOSPHOENOLPYRUVATE CARBOXYKINASE [GTP]-RELATED"/>
    <property type="match status" value="1"/>
</dbReference>
<dbReference type="InterPro" id="IPR035077">
    <property type="entry name" value="PEP_carboxykinase_GTP_C"/>
</dbReference>
<comment type="caution">
    <text evidence="2">The sequence shown here is derived from an EMBL/GenBank/DDBJ whole genome shotgun (WGS) entry which is preliminary data.</text>
</comment>
<dbReference type="GO" id="GO:0042594">
    <property type="term" value="P:response to starvation"/>
    <property type="evidence" value="ECO:0007669"/>
    <property type="project" value="TreeGrafter"/>
</dbReference>
<dbReference type="GO" id="GO:0004613">
    <property type="term" value="F:phosphoenolpyruvate carboxykinase (GTP) activity"/>
    <property type="evidence" value="ECO:0007669"/>
    <property type="project" value="InterPro"/>
</dbReference>
<dbReference type="Gene3D" id="3.90.228.20">
    <property type="match status" value="2"/>
</dbReference>
<feature type="domain" description="Phosphoenolpyruvate carboxykinase C-terminal P-loop" evidence="1">
    <location>
        <begin position="9"/>
        <end position="295"/>
    </location>
</feature>
<dbReference type="InterPro" id="IPR013035">
    <property type="entry name" value="PEP_carboxykinase_C"/>
</dbReference>
<proteinExistence type="predicted"/>
<dbReference type="GO" id="GO:0005829">
    <property type="term" value="C:cytosol"/>
    <property type="evidence" value="ECO:0007669"/>
    <property type="project" value="TreeGrafter"/>
</dbReference>
<dbReference type="PROSITE" id="PS00505">
    <property type="entry name" value="PEPCK_GTP"/>
    <property type="match status" value="1"/>
</dbReference>
<protein>
    <recommendedName>
        <fullName evidence="1">Phosphoenolpyruvate carboxykinase C-terminal P-loop domain-containing protein</fullName>
    </recommendedName>
</protein>
<feature type="non-terminal residue" evidence="2">
    <location>
        <position position="1"/>
    </location>
</feature>
<dbReference type="GO" id="GO:0019543">
    <property type="term" value="P:propionate catabolic process"/>
    <property type="evidence" value="ECO:0007669"/>
    <property type="project" value="TreeGrafter"/>
</dbReference>
<dbReference type="GO" id="GO:0006107">
    <property type="term" value="P:oxaloacetate metabolic process"/>
    <property type="evidence" value="ECO:0007669"/>
    <property type="project" value="TreeGrafter"/>
</dbReference>
<evidence type="ECO:0000313" key="2">
    <source>
        <dbReference type="EMBL" id="GAH61032.1"/>
    </source>
</evidence>
<evidence type="ECO:0000259" key="1">
    <source>
        <dbReference type="Pfam" id="PF00821"/>
    </source>
</evidence>
<dbReference type="GO" id="GO:0005525">
    <property type="term" value="F:GTP binding"/>
    <property type="evidence" value="ECO:0007669"/>
    <property type="project" value="InterPro"/>
</dbReference>
<dbReference type="InterPro" id="IPR018091">
    <property type="entry name" value="PEP_carboxykin_GTP_CS"/>
</dbReference>